<organism evidence="7 8">
    <name type="scientific">Dissostichus mawsoni</name>
    <name type="common">Antarctic cod</name>
    <dbReference type="NCBI Taxonomy" id="36200"/>
    <lineage>
        <taxon>Eukaryota</taxon>
        <taxon>Metazoa</taxon>
        <taxon>Chordata</taxon>
        <taxon>Craniata</taxon>
        <taxon>Vertebrata</taxon>
        <taxon>Euteleostomi</taxon>
        <taxon>Actinopterygii</taxon>
        <taxon>Neopterygii</taxon>
        <taxon>Teleostei</taxon>
        <taxon>Neoteleostei</taxon>
        <taxon>Acanthomorphata</taxon>
        <taxon>Eupercaria</taxon>
        <taxon>Perciformes</taxon>
        <taxon>Notothenioidei</taxon>
        <taxon>Nototheniidae</taxon>
        <taxon>Dissostichus</taxon>
    </lineage>
</organism>
<keyword evidence="2" id="KW-0963">Cytoplasm</keyword>
<evidence type="ECO:0000256" key="5">
    <source>
        <dbReference type="SAM" id="Coils"/>
    </source>
</evidence>
<feature type="compositionally biased region" description="Low complexity" evidence="6">
    <location>
        <begin position="693"/>
        <end position="704"/>
    </location>
</feature>
<dbReference type="PANTHER" id="PTHR20544:SF1">
    <property type="entry name" value="CENTROSOMAL PROTEIN 135KDA"/>
    <property type="match status" value="1"/>
</dbReference>
<accession>A0A7J5XDJ8</accession>
<dbReference type="InterPro" id="IPR051877">
    <property type="entry name" value="Centriole_BasalBody_StrucProt"/>
</dbReference>
<evidence type="ECO:0000256" key="4">
    <source>
        <dbReference type="ARBA" id="ARBA00038123"/>
    </source>
</evidence>
<evidence type="ECO:0000256" key="6">
    <source>
        <dbReference type="SAM" id="MobiDB-lite"/>
    </source>
</evidence>
<keyword evidence="5" id="KW-0175">Coiled coil</keyword>
<keyword evidence="8" id="KW-1185">Reference proteome</keyword>
<feature type="compositionally biased region" description="Basic and acidic residues" evidence="6">
    <location>
        <begin position="718"/>
        <end position="728"/>
    </location>
</feature>
<evidence type="ECO:0000256" key="3">
    <source>
        <dbReference type="ARBA" id="ARBA00023212"/>
    </source>
</evidence>
<dbReference type="GO" id="GO:0005814">
    <property type="term" value="C:centriole"/>
    <property type="evidence" value="ECO:0007669"/>
    <property type="project" value="UniProtKB-SubCell"/>
</dbReference>
<protein>
    <submittedName>
        <fullName evidence="7">Uncharacterized protein</fullName>
    </submittedName>
</protein>
<feature type="region of interest" description="Disordered" evidence="6">
    <location>
        <begin position="52"/>
        <end position="89"/>
    </location>
</feature>
<comment type="subcellular location">
    <subcellularLocation>
        <location evidence="1">Cytoplasm</location>
        <location evidence="1">Cytoskeleton</location>
        <location evidence="1">Microtubule organizing center</location>
        <location evidence="1">Centrosome</location>
        <location evidence="1">Centriole</location>
    </subcellularLocation>
</comment>
<sequence>MERMMAADRDLVLELETMRAKHGVCGRERSPSRLDAFVKSLEEERDYYRQEAERYKRARGAGSPDLSPSRSPTRGRSPQSKATRVSSDNKKHAHFYNSFSDNPLLNFHFNLTFSGSVAETELVRLLKERDELKAALLEFERHMEDIQSNVKGLSSERDHFKKLFKQVSQTSALTGRQGEERTILDLENAVKSLERERLELLSQVSQLKESRGAAEEELEVRSAALVQNAEEVSHQRAEANALRLLQEQMEHSLSETQHRLSVKINELHAAHEQIDKLEETIGELSQRGSKHKEEVATLQKSISALDREKDALQDEVDQKTEKLVVLLEESSKKEQTLEEVRLTVTNMDNSLAQLQGALNSREREITSLRRQLDACQEELDGLRRNKEITIRENRRLQEDLATMTRENQAVHMEMEEALHEKDELKIRVHSYISEVSRIEKLMAAKEQENRDLLDRFRMAHSDVEEREQKLQHAEGQNNSIRLELLSSDTERRHLRETVGHQGREIQQHTQALQAYEAQVSSLVRGMSRLEEELLSAQEEKAELLSDLASVRELCVKLDSGKELTSRQLTSRSMDLERVTGELEDVKSEAEVLRKQMASERLTVRNLETLLSSNRHKEFQTHLTASERESDIKVLRDRLTLADCKTAEHAREVAQLRSKVSQLQTEMDVLKRQLTSERFERGAVQEMRRQGLSFSSLDVSSSSHHTSPDRSILRSLSRSTDKSADKSVSFKDSTTTETDK</sequence>
<evidence type="ECO:0000313" key="8">
    <source>
        <dbReference type="Proteomes" id="UP000518266"/>
    </source>
</evidence>
<dbReference type="AlphaFoldDB" id="A0A7J5XDJ8"/>
<feature type="region of interest" description="Disordered" evidence="6">
    <location>
        <begin position="693"/>
        <end position="739"/>
    </location>
</feature>
<evidence type="ECO:0000256" key="2">
    <source>
        <dbReference type="ARBA" id="ARBA00022490"/>
    </source>
</evidence>
<feature type="coiled-coil region" evidence="5">
    <location>
        <begin position="260"/>
        <end position="483"/>
    </location>
</feature>
<comment type="similarity">
    <text evidence="4">Belongs to the CEP135/TSGA10 family.</text>
</comment>
<proteinExistence type="inferred from homology"/>
<dbReference type="PANTHER" id="PTHR20544">
    <property type="entry name" value="CENTROSOMAL PROTEIN CEP135"/>
    <property type="match status" value="1"/>
</dbReference>
<evidence type="ECO:0000256" key="1">
    <source>
        <dbReference type="ARBA" id="ARBA00004114"/>
    </source>
</evidence>
<dbReference type="Proteomes" id="UP000518266">
    <property type="component" value="Unassembled WGS sequence"/>
</dbReference>
<feature type="compositionally biased region" description="Polar residues" evidence="6">
    <location>
        <begin position="729"/>
        <end position="739"/>
    </location>
</feature>
<feature type="compositionally biased region" description="Low complexity" evidence="6">
    <location>
        <begin position="67"/>
        <end position="80"/>
    </location>
</feature>
<dbReference type="SUPFAM" id="SSF57997">
    <property type="entry name" value="Tropomyosin"/>
    <property type="match status" value="2"/>
</dbReference>
<evidence type="ECO:0000313" key="7">
    <source>
        <dbReference type="EMBL" id="KAF3835116.1"/>
    </source>
</evidence>
<comment type="caution">
    <text evidence="7">The sequence shown here is derived from an EMBL/GenBank/DDBJ whole genome shotgun (WGS) entry which is preliminary data.</text>
</comment>
<feature type="coiled-coil region" evidence="5">
    <location>
        <begin position="645"/>
        <end position="672"/>
    </location>
</feature>
<name>A0A7J5XDJ8_DISMA</name>
<dbReference type="EMBL" id="JAAKFY010000025">
    <property type="protein sequence ID" value="KAF3835116.1"/>
    <property type="molecule type" value="Genomic_DNA"/>
</dbReference>
<gene>
    <name evidence="7" type="ORF">F7725_027674</name>
</gene>
<reference evidence="7 8" key="1">
    <citation type="submission" date="2020-03" db="EMBL/GenBank/DDBJ databases">
        <title>Dissostichus mawsoni Genome sequencing and assembly.</title>
        <authorList>
            <person name="Park H."/>
        </authorList>
    </citation>
    <scope>NUCLEOTIDE SEQUENCE [LARGE SCALE GENOMIC DNA]</scope>
    <source>
        <strain evidence="7">DM0001</strain>
        <tissue evidence="7">Muscle</tissue>
    </source>
</reference>
<dbReference type="Gene3D" id="1.10.287.1490">
    <property type="match status" value="1"/>
</dbReference>
<feature type="coiled-coil region" evidence="5">
    <location>
        <begin position="512"/>
        <end position="602"/>
    </location>
</feature>
<keyword evidence="3" id="KW-0206">Cytoskeleton</keyword>
<dbReference type="OrthoDB" id="10254663at2759"/>
<feature type="coiled-coil region" evidence="5">
    <location>
        <begin position="122"/>
        <end position="210"/>
    </location>
</feature>